<dbReference type="eggNOG" id="ENOG503057C">
    <property type="taxonomic scope" value="Bacteria"/>
</dbReference>
<reference evidence="1 2" key="1">
    <citation type="journal article" date="2003" name="Mol. Microbiol.">
        <title>Genome-based analysis of virulence genes in a non-biofilm-forming Staphylococcus epidermidis strain (ATCC 12228).</title>
        <authorList>
            <person name="Zhang Y.Q."/>
            <person name="Ren S.X."/>
            <person name="Li H.L."/>
            <person name="Wang Y.X."/>
            <person name="Fu G."/>
            <person name="Yang J."/>
            <person name="Qin Z.Q."/>
            <person name="Miao Y.G."/>
            <person name="Wang W.Y."/>
            <person name="Chen R.S."/>
            <person name="Shen Y."/>
            <person name="Chen Z."/>
            <person name="Yuan Z.H."/>
            <person name="Zhao G.P."/>
            <person name="Qu D."/>
            <person name="Danchin A."/>
            <person name="Wen Y.M."/>
        </authorList>
    </citation>
    <scope>NUCLEOTIDE SEQUENCE [LARGE SCALE GENOMIC DNA]</scope>
    <source>
        <strain evidence="2">ATCC 12228 / FDA PCI 1200</strain>
    </source>
</reference>
<dbReference type="GeneID" id="50018719"/>
<dbReference type="OrthoDB" id="2411143at2"/>
<protein>
    <submittedName>
        <fullName evidence="1">Hyothetical protein</fullName>
    </submittedName>
</protein>
<dbReference type="Gene3D" id="1.20.120.1450">
    <property type="match status" value="1"/>
</dbReference>
<sequence>METTISKLNKHVEQLLKGINEYEPIEINSSLSHLLDMYSIPDEAKIACLTIDTSMRHLDAIGDNHLSKKAILIGDLLSAHFYTLLANIQDSAFQLAMSKAIVKINEDKSSINQNDLTDKELKDAILDIETLFPYLTINHFGSSVDKIKLFAELTSKYKDYHPEYLGKFNRYEIDKYIQEISKSYKKRGNENG</sequence>
<dbReference type="KEGG" id="sep:SE_1159"/>
<dbReference type="PATRIC" id="fig|176280.10.peg.1131"/>
<dbReference type="Proteomes" id="UP000001411">
    <property type="component" value="Chromosome"/>
</dbReference>
<gene>
    <name evidence="1" type="ordered locus">SE_1159</name>
</gene>
<name>A0A0H2VGB0_STAES</name>
<evidence type="ECO:0000313" key="1">
    <source>
        <dbReference type="EMBL" id="AAO04756.1"/>
    </source>
</evidence>
<organism evidence="1 2">
    <name type="scientific">Staphylococcus epidermidis (strain ATCC 12228 / FDA PCI 1200)</name>
    <dbReference type="NCBI Taxonomy" id="176280"/>
    <lineage>
        <taxon>Bacteria</taxon>
        <taxon>Bacillati</taxon>
        <taxon>Bacillota</taxon>
        <taxon>Bacilli</taxon>
        <taxon>Bacillales</taxon>
        <taxon>Staphylococcaceae</taxon>
        <taxon>Staphylococcus</taxon>
    </lineage>
</organism>
<dbReference type="SMR" id="A0A0H2VGB0"/>
<dbReference type="RefSeq" id="WP_001831003.1">
    <property type="nucleotide sequence ID" value="NC_004461.1"/>
</dbReference>
<evidence type="ECO:0000313" key="2">
    <source>
        <dbReference type="Proteomes" id="UP000001411"/>
    </source>
</evidence>
<dbReference type="HOGENOM" id="CLU_1460439_0_0_9"/>
<proteinExistence type="predicted"/>
<dbReference type="AlphaFoldDB" id="A0A0H2VGB0"/>
<accession>A0A0H2VGB0</accession>
<dbReference type="EMBL" id="AE015929">
    <property type="protein sequence ID" value="AAO04756.1"/>
    <property type="molecule type" value="Genomic_DNA"/>
</dbReference>